<comment type="caution">
    <text evidence="1">The sequence shown here is derived from an EMBL/GenBank/DDBJ whole genome shotgun (WGS) entry which is preliminary data.</text>
</comment>
<sequence length="75" mass="8801">MARKLFERSVKTTVKKRTVLEFKIHVNMEEYKQVHASSGNALHFHPSEDWQLSGPCDLCYFRGDNSFPLRHQLPL</sequence>
<dbReference type="Proteomes" id="UP001164929">
    <property type="component" value="Chromosome 7"/>
</dbReference>
<evidence type="ECO:0000313" key="1">
    <source>
        <dbReference type="EMBL" id="KAJ6990494.1"/>
    </source>
</evidence>
<evidence type="ECO:0000313" key="2">
    <source>
        <dbReference type="EMBL" id="KAJ6990495.1"/>
    </source>
</evidence>
<keyword evidence="3" id="KW-1185">Reference proteome</keyword>
<organism evidence="1 3">
    <name type="scientific">Populus alba x Populus x berolinensis</name>
    <dbReference type="NCBI Taxonomy" id="444605"/>
    <lineage>
        <taxon>Eukaryota</taxon>
        <taxon>Viridiplantae</taxon>
        <taxon>Streptophyta</taxon>
        <taxon>Embryophyta</taxon>
        <taxon>Tracheophyta</taxon>
        <taxon>Spermatophyta</taxon>
        <taxon>Magnoliopsida</taxon>
        <taxon>eudicotyledons</taxon>
        <taxon>Gunneridae</taxon>
        <taxon>Pentapetalae</taxon>
        <taxon>rosids</taxon>
        <taxon>fabids</taxon>
        <taxon>Malpighiales</taxon>
        <taxon>Salicaceae</taxon>
        <taxon>Saliceae</taxon>
        <taxon>Populus</taxon>
    </lineage>
</organism>
<protein>
    <submittedName>
        <fullName evidence="1">Uncharacterized protein</fullName>
    </submittedName>
</protein>
<gene>
    <name evidence="1" type="ORF">NC653_018911</name>
    <name evidence="2" type="ORF">NC653_018912</name>
</gene>
<dbReference type="EMBL" id="JAQIZT010000007">
    <property type="protein sequence ID" value="KAJ6990494.1"/>
    <property type="molecule type" value="Genomic_DNA"/>
</dbReference>
<proteinExistence type="predicted"/>
<accession>A0AAD6QHI3</accession>
<evidence type="ECO:0000313" key="3">
    <source>
        <dbReference type="Proteomes" id="UP001164929"/>
    </source>
</evidence>
<reference evidence="1" key="1">
    <citation type="journal article" date="2023" name="Mol. Ecol. Resour.">
        <title>Chromosome-level genome assembly of a triploid poplar Populus alba 'Berolinensis'.</title>
        <authorList>
            <person name="Chen S."/>
            <person name="Yu Y."/>
            <person name="Wang X."/>
            <person name="Wang S."/>
            <person name="Zhang T."/>
            <person name="Zhou Y."/>
            <person name="He R."/>
            <person name="Meng N."/>
            <person name="Wang Y."/>
            <person name="Liu W."/>
            <person name="Liu Z."/>
            <person name="Liu J."/>
            <person name="Guo Q."/>
            <person name="Huang H."/>
            <person name="Sederoff R.R."/>
            <person name="Wang G."/>
            <person name="Qu G."/>
            <person name="Chen S."/>
        </authorList>
    </citation>
    <scope>NUCLEOTIDE SEQUENCE</scope>
    <source>
        <strain evidence="1">SC-2020</strain>
    </source>
</reference>
<dbReference type="EMBL" id="JAQIZT010000007">
    <property type="protein sequence ID" value="KAJ6990495.1"/>
    <property type="molecule type" value="Genomic_DNA"/>
</dbReference>
<name>A0AAD6QHI3_9ROSI</name>
<dbReference type="AlphaFoldDB" id="A0AAD6QHI3"/>